<dbReference type="EMBL" id="CAJHIP010000004">
    <property type="protein sequence ID" value="CAD6491643.1"/>
    <property type="molecule type" value="Genomic_DNA"/>
</dbReference>
<dbReference type="AlphaFoldDB" id="A0A811T7Q5"/>
<reference evidence="1" key="1">
    <citation type="submission" date="2020-10" db="EMBL/GenBank/DDBJ databases">
        <authorList>
            <person name="Hahn C.J."/>
            <person name="Laso-Perez R."/>
            <person name="Vulcano F."/>
            <person name="Vaziourakis K.-M."/>
            <person name="Stokke R."/>
            <person name="Steen I.H."/>
            <person name="Teske A."/>
            <person name="Boetius A."/>
            <person name="Liebeke M."/>
            <person name="Amann R."/>
            <person name="Knittel K."/>
        </authorList>
    </citation>
    <scope>NUCLEOTIDE SEQUENCE</scope>
    <source>
        <strain evidence="1">Gfbio:e3339647-f889-4370-9287-4fb5cb688e4c:AG394J04_GoMArc1</strain>
    </source>
</reference>
<dbReference type="GO" id="GO:0016740">
    <property type="term" value="F:transferase activity"/>
    <property type="evidence" value="ECO:0007669"/>
    <property type="project" value="UniProtKB-KW"/>
</dbReference>
<evidence type="ECO:0000313" key="2">
    <source>
        <dbReference type="Proteomes" id="UP000603056"/>
    </source>
</evidence>
<gene>
    <name evidence="1" type="ORF">FFODKBPE_00184</name>
</gene>
<dbReference type="PANTHER" id="PTHR12526">
    <property type="entry name" value="GLYCOSYLTRANSFERASE"/>
    <property type="match status" value="1"/>
</dbReference>
<dbReference type="Pfam" id="PF13692">
    <property type="entry name" value="Glyco_trans_1_4"/>
    <property type="match status" value="1"/>
</dbReference>
<proteinExistence type="predicted"/>
<sequence length="388" mass="44883">MKKIYLDVAGKMHSLYNEMINYPPEGYEFISEQVSWDKRSKSISNTDFIYSFQKNVLGKLMPVNIAKAYLDRFKKIPPDVDLTYSSGHLVFREEPWIIDLEFVTHLTGYSYRHFKRYRRTVEKILKSENCKKIMPWTDAGKKTILLTIKDKEILDKVETVHLAVHKKNFTKQYDEDKIKLLFVGSANIPKDFDIKGGKEVLEAFSKLNENYDNLELVIRSYVPPQMEEKYKKVKNIKVIDNIVPWAELEAEFKSADIFLFPSHNTPGLAILDAMSYELPVITTDVWANPELVSDGETGFVIKKSDKIQYYTENFIPNWSAPKSLEVIKKITDPNVVKELVEKAGILIEDGSLRKKMGKAGRQEIETGKFSIEERNEKLKNVFDEATGR</sequence>
<organism evidence="1 2">
    <name type="scientific">Candidatus Argoarchaeum ethanivorans</name>
    <dbReference type="NCBI Taxonomy" id="2608793"/>
    <lineage>
        <taxon>Archaea</taxon>
        <taxon>Methanobacteriati</taxon>
        <taxon>Methanobacteriota</taxon>
        <taxon>Stenosarchaea group</taxon>
        <taxon>Methanomicrobia</taxon>
        <taxon>Methanosarcinales</taxon>
        <taxon>Methanosarcinales incertae sedis</taxon>
        <taxon>GOM Arc I cluster</taxon>
        <taxon>Candidatus Argoarchaeum</taxon>
    </lineage>
</organism>
<accession>A0A811T7Q5</accession>
<keyword evidence="1" id="KW-0808">Transferase</keyword>
<evidence type="ECO:0000313" key="1">
    <source>
        <dbReference type="EMBL" id="CAD6491643.1"/>
    </source>
</evidence>
<dbReference type="Gene3D" id="3.40.50.2000">
    <property type="entry name" value="Glycogen Phosphorylase B"/>
    <property type="match status" value="1"/>
</dbReference>
<dbReference type="Proteomes" id="UP000603056">
    <property type="component" value="Unassembled WGS sequence"/>
</dbReference>
<name>A0A811T7Q5_9EURY</name>
<dbReference type="PANTHER" id="PTHR12526:SF630">
    <property type="entry name" value="GLYCOSYLTRANSFERASE"/>
    <property type="match status" value="1"/>
</dbReference>
<dbReference type="SUPFAM" id="SSF53756">
    <property type="entry name" value="UDP-Glycosyltransferase/glycogen phosphorylase"/>
    <property type="match status" value="1"/>
</dbReference>
<dbReference type="CDD" id="cd03801">
    <property type="entry name" value="GT4_PimA-like"/>
    <property type="match status" value="1"/>
</dbReference>
<protein>
    <submittedName>
        <fullName evidence="1">Glycosyl transferases group 1</fullName>
    </submittedName>
</protein>
<comment type="caution">
    <text evidence="1">The sequence shown here is derived from an EMBL/GenBank/DDBJ whole genome shotgun (WGS) entry which is preliminary data.</text>
</comment>